<evidence type="ECO:0000313" key="2">
    <source>
        <dbReference type="Proteomes" id="UP000309667"/>
    </source>
</evidence>
<protein>
    <recommendedName>
        <fullName evidence="3">DUF3606 domain-containing protein</fullName>
    </recommendedName>
</protein>
<gene>
    <name evidence="1" type="ORF">E9677_18595</name>
</gene>
<dbReference type="Proteomes" id="UP000309667">
    <property type="component" value="Unassembled WGS sequence"/>
</dbReference>
<sequence>MTIPVKYRSQSSNSYTLDQFRDAYQLSESEAERLFSKYGPSAPELDALMMAKRLHGKLDLHTDPVTG</sequence>
<accession>A0ABY2QSK0</accession>
<organism evidence="1 2">
    <name type="scientific">Rhizobium rhizophilum</name>
    <dbReference type="NCBI Taxonomy" id="1850373"/>
    <lineage>
        <taxon>Bacteria</taxon>
        <taxon>Pseudomonadati</taxon>
        <taxon>Pseudomonadota</taxon>
        <taxon>Alphaproteobacteria</taxon>
        <taxon>Hyphomicrobiales</taxon>
        <taxon>Rhizobiaceae</taxon>
        <taxon>Rhizobium/Agrobacterium group</taxon>
        <taxon>Rhizobium</taxon>
    </lineage>
</organism>
<dbReference type="RefSeq" id="WP_136559520.1">
    <property type="nucleotide sequence ID" value="NZ_STGT01000004.1"/>
</dbReference>
<evidence type="ECO:0000313" key="1">
    <source>
        <dbReference type="EMBL" id="THV12731.1"/>
    </source>
</evidence>
<keyword evidence="2" id="KW-1185">Reference proteome</keyword>
<name>A0ABY2QSK0_9HYPH</name>
<dbReference type="EMBL" id="STGT01000004">
    <property type="protein sequence ID" value="THV12731.1"/>
    <property type="molecule type" value="Genomic_DNA"/>
</dbReference>
<proteinExistence type="predicted"/>
<reference evidence="1 2" key="1">
    <citation type="submission" date="2019-04" db="EMBL/GenBank/DDBJ databases">
        <title>Genome sequence of strain 7209-2.</title>
        <authorList>
            <person name="Gao J."/>
            <person name="Sun J."/>
        </authorList>
    </citation>
    <scope>NUCLEOTIDE SEQUENCE [LARGE SCALE GENOMIC DNA]</scope>
    <source>
        <strain evidence="1 2">7209-2</strain>
    </source>
</reference>
<comment type="caution">
    <text evidence="1">The sequence shown here is derived from an EMBL/GenBank/DDBJ whole genome shotgun (WGS) entry which is preliminary data.</text>
</comment>
<evidence type="ECO:0008006" key="3">
    <source>
        <dbReference type="Google" id="ProtNLM"/>
    </source>
</evidence>